<keyword evidence="4 8" id="KW-0812">Transmembrane</keyword>
<comment type="function">
    <text evidence="7">Putative solute transporter.</text>
</comment>
<comment type="similarity">
    <text evidence="2">Belongs to the SLC35F solute transporter family.</text>
</comment>
<evidence type="ECO:0008006" key="11">
    <source>
        <dbReference type="Google" id="ProtNLM"/>
    </source>
</evidence>
<evidence type="ECO:0000256" key="8">
    <source>
        <dbReference type="SAM" id="Phobius"/>
    </source>
</evidence>
<dbReference type="InterPro" id="IPR037185">
    <property type="entry name" value="EmrE-like"/>
</dbReference>
<feature type="transmembrane region" description="Helical" evidence="8">
    <location>
        <begin position="250"/>
        <end position="273"/>
    </location>
</feature>
<feature type="transmembrane region" description="Helical" evidence="8">
    <location>
        <begin position="181"/>
        <end position="201"/>
    </location>
</feature>
<organism evidence="9 10">
    <name type="scientific">Paragonimus westermani</name>
    <dbReference type="NCBI Taxonomy" id="34504"/>
    <lineage>
        <taxon>Eukaryota</taxon>
        <taxon>Metazoa</taxon>
        <taxon>Spiralia</taxon>
        <taxon>Lophotrochozoa</taxon>
        <taxon>Platyhelminthes</taxon>
        <taxon>Trematoda</taxon>
        <taxon>Digenea</taxon>
        <taxon>Plagiorchiida</taxon>
        <taxon>Troglotremata</taxon>
        <taxon>Troglotrematidae</taxon>
        <taxon>Paragonimus</taxon>
    </lineage>
</organism>
<proteinExistence type="inferred from homology"/>
<evidence type="ECO:0000256" key="2">
    <source>
        <dbReference type="ARBA" id="ARBA00007863"/>
    </source>
</evidence>
<sequence>MKDDKQPLELDNEELTICGEKENAHSNQPEPKCSQFKRICWALFIGQILAILSALSGICAGLLARVGVNLPLAQNIPHYATLTITFTVIHLIRRCIASRSSVTTEHPEDKIVGKKCDRNTVLKIATYLAAGITDMHGVWATVMAYRFTNVASIQLLNCLSIPTSMLMSYLLLCYRYSWTHYLGAFICVLGAGTMVGADVLASNNNKIGNFSESSVFSSQQQVVIGDLLAITGAILYGISSSFQEYITCKFGITSYLSWCTLISAVCCATYSAALEHTQLTEIMFYGTINGNSIPNLAILYCVGYAISMLCQDSLMAYTITHISAVLINLSLLSTSVYGLLAGILLFHLRFHFLYFIAFGVIFTGLVLFAVRTARRVHLTNDSGG</sequence>
<dbReference type="InterPro" id="IPR052221">
    <property type="entry name" value="SLC35F_Transporter"/>
</dbReference>
<evidence type="ECO:0000256" key="5">
    <source>
        <dbReference type="ARBA" id="ARBA00022989"/>
    </source>
</evidence>
<dbReference type="Proteomes" id="UP000699462">
    <property type="component" value="Unassembled WGS sequence"/>
</dbReference>
<comment type="caution">
    <text evidence="9">The sequence shown here is derived from an EMBL/GenBank/DDBJ whole genome shotgun (WGS) entry which is preliminary data.</text>
</comment>
<feature type="transmembrane region" description="Helical" evidence="8">
    <location>
        <begin position="221"/>
        <end position="238"/>
    </location>
</feature>
<dbReference type="OrthoDB" id="429955at2759"/>
<feature type="transmembrane region" description="Helical" evidence="8">
    <location>
        <begin position="322"/>
        <end position="346"/>
    </location>
</feature>
<protein>
    <recommendedName>
        <fullName evidence="11">Solute carrier family 35, member F1/2</fullName>
    </recommendedName>
</protein>
<dbReference type="InterPro" id="IPR009262">
    <property type="entry name" value="SLC35_F1/F2/F6"/>
</dbReference>
<dbReference type="Pfam" id="PF06027">
    <property type="entry name" value="SLC35F"/>
    <property type="match status" value="1"/>
</dbReference>
<feature type="transmembrane region" description="Helical" evidence="8">
    <location>
        <begin position="124"/>
        <end position="145"/>
    </location>
</feature>
<dbReference type="PANTHER" id="PTHR14233">
    <property type="entry name" value="DUF914-RELATED"/>
    <property type="match status" value="1"/>
</dbReference>
<feature type="transmembrane region" description="Helical" evidence="8">
    <location>
        <begin position="39"/>
        <end position="64"/>
    </location>
</feature>
<reference evidence="9 10" key="1">
    <citation type="submission" date="2019-07" db="EMBL/GenBank/DDBJ databases">
        <title>Annotation for the trematode Paragonimus westermani.</title>
        <authorList>
            <person name="Choi Y.-J."/>
        </authorList>
    </citation>
    <scope>NUCLEOTIDE SEQUENCE [LARGE SCALE GENOMIC DNA]</scope>
    <source>
        <strain evidence="9">180907_Pwestermani</strain>
    </source>
</reference>
<keyword evidence="6 8" id="KW-0472">Membrane</keyword>
<dbReference type="EMBL" id="JTDF01001889">
    <property type="protein sequence ID" value="KAF8569408.1"/>
    <property type="molecule type" value="Genomic_DNA"/>
</dbReference>
<feature type="transmembrane region" description="Helical" evidence="8">
    <location>
        <begin position="76"/>
        <end position="92"/>
    </location>
</feature>
<evidence type="ECO:0000256" key="4">
    <source>
        <dbReference type="ARBA" id="ARBA00022692"/>
    </source>
</evidence>
<name>A0A8T0DQU4_9TREM</name>
<evidence type="ECO:0000256" key="6">
    <source>
        <dbReference type="ARBA" id="ARBA00023136"/>
    </source>
</evidence>
<comment type="subcellular location">
    <subcellularLocation>
        <location evidence="1">Membrane</location>
        <topology evidence="1">Multi-pass membrane protein</topology>
    </subcellularLocation>
</comment>
<dbReference type="GO" id="GO:0016020">
    <property type="term" value="C:membrane"/>
    <property type="evidence" value="ECO:0007669"/>
    <property type="project" value="UniProtKB-SubCell"/>
</dbReference>
<evidence type="ECO:0000256" key="3">
    <source>
        <dbReference type="ARBA" id="ARBA00022448"/>
    </source>
</evidence>
<feature type="transmembrane region" description="Helical" evidence="8">
    <location>
        <begin position="151"/>
        <end position="174"/>
    </location>
</feature>
<dbReference type="SUPFAM" id="SSF103481">
    <property type="entry name" value="Multidrug resistance efflux transporter EmrE"/>
    <property type="match status" value="1"/>
</dbReference>
<keyword evidence="3" id="KW-0813">Transport</keyword>
<gene>
    <name evidence="9" type="ORF">P879_07656</name>
</gene>
<feature type="transmembrane region" description="Helical" evidence="8">
    <location>
        <begin position="352"/>
        <end position="370"/>
    </location>
</feature>
<accession>A0A8T0DQU4</accession>
<evidence type="ECO:0000256" key="1">
    <source>
        <dbReference type="ARBA" id="ARBA00004141"/>
    </source>
</evidence>
<dbReference type="GO" id="GO:0022857">
    <property type="term" value="F:transmembrane transporter activity"/>
    <property type="evidence" value="ECO:0007669"/>
    <property type="project" value="InterPro"/>
</dbReference>
<feature type="transmembrane region" description="Helical" evidence="8">
    <location>
        <begin position="293"/>
        <end position="310"/>
    </location>
</feature>
<keyword evidence="10" id="KW-1185">Reference proteome</keyword>
<keyword evidence="5 8" id="KW-1133">Transmembrane helix</keyword>
<evidence type="ECO:0000313" key="10">
    <source>
        <dbReference type="Proteomes" id="UP000699462"/>
    </source>
</evidence>
<dbReference type="AlphaFoldDB" id="A0A8T0DQU4"/>
<evidence type="ECO:0000256" key="7">
    <source>
        <dbReference type="ARBA" id="ARBA00037727"/>
    </source>
</evidence>
<dbReference type="PANTHER" id="PTHR14233:SF4">
    <property type="entry name" value="SOLUTE CARRIER FAMILY 35 MEMBER F2"/>
    <property type="match status" value="1"/>
</dbReference>
<evidence type="ECO:0000313" key="9">
    <source>
        <dbReference type="EMBL" id="KAF8569408.1"/>
    </source>
</evidence>